<protein>
    <submittedName>
        <fullName evidence="1">Uncharacterized protein</fullName>
    </submittedName>
</protein>
<proteinExistence type="predicted"/>
<reference evidence="1" key="1">
    <citation type="submission" date="2021-06" db="EMBL/GenBank/DDBJ databases">
        <authorList>
            <person name="Gannon L."/>
            <person name="Redgwell R T."/>
            <person name="Michniewski S."/>
            <person name="Harrison D C."/>
            <person name="Millard A."/>
        </authorList>
    </citation>
    <scope>NUCLEOTIDE SEQUENCE</scope>
</reference>
<dbReference type="InterPro" id="IPR007405">
    <property type="entry name" value="Phage_KVP40_Orf299"/>
</dbReference>
<accession>A0A8D9C994</accession>
<sequence>MYYSKFKKFGGEFIPNIVDYLMEIYEKEPGITISIGNDSVQKRRRTVYASTIVIHNQDIRNGAHVVFYRESVPKIYDSFTRLYQESEYMRGLGEWLNEKLEERGFVRNDITELERKKYKFGMMKERGEFANLPLHKEEEVIENLVLSDHEKTRQYKCIDIHVDFNPKEWSDRKRYNKSNKVYEISVPWLRGMGYRVYPKPLSYAATSAADLLLK</sequence>
<gene>
    <name evidence="1" type="ORF">SLAVMIC_00634</name>
</gene>
<organism evidence="1">
    <name type="scientific">uncultured marine phage</name>
    <dbReference type="NCBI Taxonomy" id="707152"/>
    <lineage>
        <taxon>Viruses</taxon>
        <taxon>environmental samples</taxon>
    </lineage>
</organism>
<name>A0A8D9C994_9VIRU</name>
<evidence type="ECO:0000313" key="1">
    <source>
        <dbReference type="EMBL" id="CAG7581017.1"/>
    </source>
</evidence>
<dbReference type="EMBL" id="OU342829">
    <property type="protein sequence ID" value="CAG7581017.1"/>
    <property type="molecule type" value="Genomic_DNA"/>
</dbReference>
<dbReference type="Pfam" id="PF04308">
    <property type="entry name" value="RNaseH_like"/>
    <property type="match status" value="1"/>
</dbReference>